<dbReference type="InterPro" id="IPR039315">
    <property type="entry name" value="CheW"/>
</dbReference>
<dbReference type="Proteomes" id="UP000663651">
    <property type="component" value="Chromosome"/>
</dbReference>
<dbReference type="SUPFAM" id="SSF50341">
    <property type="entry name" value="CheW-like"/>
    <property type="match status" value="1"/>
</dbReference>
<dbReference type="PROSITE" id="PS50851">
    <property type="entry name" value="CHEW"/>
    <property type="match status" value="1"/>
</dbReference>
<dbReference type="PANTHER" id="PTHR22617">
    <property type="entry name" value="CHEMOTAXIS SENSOR HISTIDINE KINASE-RELATED"/>
    <property type="match status" value="1"/>
</dbReference>
<protein>
    <submittedName>
        <fullName evidence="2">Purine-binding chemotaxis protein CheW</fullName>
    </submittedName>
</protein>
<organism evidence="2 3">
    <name type="scientific">Geobacter benzoatilyticus</name>
    <dbReference type="NCBI Taxonomy" id="2815309"/>
    <lineage>
        <taxon>Bacteria</taxon>
        <taxon>Pseudomonadati</taxon>
        <taxon>Thermodesulfobacteriota</taxon>
        <taxon>Desulfuromonadia</taxon>
        <taxon>Geobacterales</taxon>
        <taxon>Geobacteraceae</taxon>
        <taxon>Geobacter</taxon>
    </lineage>
</organism>
<keyword evidence="3" id="KW-1185">Reference proteome</keyword>
<name>A0ABX7Q8E1_9BACT</name>
<feature type="domain" description="CheW-like" evidence="1">
    <location>
        <begin position="8"/>
        <end position="148"/>
    </location>
</feature>
<dbReference type="SMART" id="SM00260">
    <property type="entry name" value="CheW"/>
    <property type="match status" value="1"/>
</dbReference>
<dbReference type="InterPro" id="IPR002545">
    <property type="entry name" value="CheW-lke_dom"/>
</dbReference>
<dbReference type="InterPro" id="IPR036061">
    <property type="entry name" value="CheW-like_dom_sf"/>
</dbReference>
<dbReference type="Gene3D" id="2.40.50.180">
    <property type="entry name" value="CheA-289, Domain 4"/>
    <property type="match status" value="1"/>
</dbReference>
<dbReference type="EMBL" id="CP071382">
    <property type="protein sequence ID" value="QSV47462.1"/>
    <property type="molecule type" value="Genomic_DNA"/>
</dbReference>
<dbReference type="Gene3D" id="2.30.30.40">
    <property type="entry name" value="SH3 Domains"/>
    <property type="match status" value="1"/>
</dbReference>
<gene>
    <name evidence="2" type="ORF">JZM60_15685</name>
</gene>
<dbReference type="CDD" id="cd00732">
    <property type="entry name" value="CheW"/>
    <property type="match status" value="1"/>
</dbReference>
<dbReference type="Pfam" id="PF01584">
    <property type="entry name" value="CheW"/>
    <property type="match status" value="1"/>
</dbReference>
<reference evidence="2 3" key="1">
    <citation type="submission" date="2021-03" db="EMBL/GenBank/DDBJ databases">
        <title>Geobacter metallireducens gen. nov. sp. nov., a microorganism capable of coupling the complete oxidation of organic compounds to the reduction of iron and other metals.</title>
        <authorList>
            <person name="Li Y."/>
        </authorList>
    </citation>
    <scope>NUCLEOTIDE SEQUENCE [LARGE SCALE GENOMIC DNA]</scope>
    <source>
        <strain evidence="2 3">Jerry-YX</strain>
    </source>
</reference>
<sequence length="164" mass="17970">MKETDIQEIQLACFRLGDANFAADIMRIKEILKPQRLTKLPRTPAFVEGVINLRGAVIPVIDLRKRFELPDRAPLEESRLLVVAVARQLVGLVVDDVTEVITVQAQDIKPPPHVAEGINTEYLIGVCLVRDSLVMLLNLDTILSSVETSVLAGLSRAAGTAPPR</sequence>
<evidence type="ECO:0000313" key="3">
    <source>
        <dbReference type="Proteomes" id="UP000663651"/>
    </source>
</evidence>
<proteinExistence type="predicted"/>
<evidence type="ECO:0000313" key="2">
    <source>
        <dbReference type="EMBL" id="QSV47462.1"/>
    </source>
</evidence>
<accession>A0ABX7Q8E1</accession>
<dbReference type="PANTHER" id="PTHR22617:SF23">
    <property type="entry name" value="CHEMOTAXIS PROTEIN CHEW"/>
    <property type="match status" value="1"/>
</dbReference>
<evidence type="ECO:0000259" key="1">
    <source>
        <dbReference type="PROSITE" id="PS50851"/>
    </source>
</evidence>